<proteinExistence type="predicted"/>
<organism evidence="1">
    <name type="scientific">marine sediment metagenome</name>
    <dbReference type="NCBI Taxonomy" id="412755"/>
    <lineage>
        <taxon>unclassified sequences</taxon>
        <taxon>metagenomes</taxon>
        <taxon>ecological metagenomes</taxon>
    </lineage>
</organism>
<protein>
    <submittedName>
        <fullName evidence="1">Uncharacterized protein</fullName>
    </submittedName>
</protein>
<dbReference type="EMBL" id="BARS01001167">
    <property type="protein sequence ID" value="GAF85736.1"/>
    <property type="molecule type" value="Genomic_DNA"/>
</dbReference>
<gene>
    <name evidence="1" type="ORF">S01H1_02430</name>
</gene>
<reference evidence="1" key="1">
    <citation type="journal article" date="2014" name="Front. Microbiol.">
        <title>High frequency of phylogenetically diverse reductive dehalogenase-homologous genes in deep subseafloor sedimentary metagenomes.</title>
        <authorList>
            <person name="Kawai M."/>
            <person name="Futagami T."/>
            <person name="Toyoda A."/>
            <person name="Takaki Y."/>
            <person name="Nishi S."/>
            <person name="Hori S."/>
            <person name="Arai W."/>
            <person name="Tsubouchi T."/>
            <person name="Morono Y."/>
            <person name="Uchiyama I."/>
            <person name="Ito T."/>
            <person name="Fujiyama A."/>
            <person name="Inagaki F."/>
            <person name="Takami H."/>
        </authorList>
    </citation>
    <scope>NUCLEOTIDE SEQUENCE</scope>
    <source>
        <strain evidence="1">Expedition CK06-06</strain>
    </source>
</reference>
<name>X0TEI3_9ZZZZ</name>
<sequence length="72" mass="8037">MRLCDQRDTLTEASRKAHSDIRALMTSIRRKMAMPYGDGTKTNMVNAETDVLPALYEIALDLDATLSETVYG</sequence>
<accession>X0TEI3</accession>
<dbReference type="AlphaFoldDB" id="X0TEI3"/>
<comment type="caution">
    <text evidence="1">The sequence shown here is derived from an EMBL/GenBank/DDBJ whole genome shotgun (WGS) entry which is preliminary data.</text>
</comment>
<evidence type="ECO:0000313" key="1">
    <source>
        <dbReference type="EMBL" id="GAF85736.1"/>
    </source>
</evidence>